<dbReference type="PANTHER" id="PTHR48100:SF59">
    <property type="entry name" value="ADENOSYLCOBALAMIN_ALPHA-RIBAZOLE PHOSPHATASE"/>
    <property type="match status" value="1"/>
</dbReference>
<dbReference type="SMART" id="SM00855">
    <property type="entry name" value="PGAM"/>
    <property type="match status" value="1"/>
</dbReference>
<protein>
    <submittedName>
        <fullName evidence="3">Histidine phosphatase family protein</fullName>
    </submittedName>
</protein>
<reference evidence="3" key="1">
    <citation type="submission" date="2021-04" db="EMBL/GenBank/DDBJ databases">
        <title>Genomic analysis of electroactive and textile dye degrading Bacillus circulans strain: DC10 isolated from constructed wetland-microbial fuel cells treating textile dye wastewaters.</title>
        <authorList>
            <person name="Patel D.U."/>
            <person name="Desai C.R."/>
        </authorList>
    </citation>
    <scope>NUCLEOTIDE SEQUENCE</scope>
    <source>
        <strain evidence="3">DC10</strain>
    </source>
</reference>
<dbReference type="InterPro" id="IPR050275">
    <property type="entry name" value="PGM_Phosphatase"/>
</dbReference>
<sequence length="191" mass="22069">MTKICLIRHGETDWNAMGKIQGKTDIPLNENGKRQAQQCRDYLKDSNWDIIVTSPLKRAKQTAFIINEALQLQVVEMAEFMERSFGDAEGKTREERAILYPDQQYPNQESREELVNRIMNGLEKILVQFPDQKVLLVAHGAVIHTLLTVVSEDQLSIEKYLSNACISNIHFKEKKWVVEDYNLVDHLVEIN</sequence>
<dbReference type="SUPFAM" id="SSF53254">
    <property type="entry name" value="Phosphoglycerate mutase-like"/>
    <property type="match status" value="1"/>
</dbReference>
<dbReference type="CDD" id="cd07067">
    <property type="entry name" value="HP_PGM_like"/>
    <property type="match status" value="1"/>
</dbReference>
<gene>
    <name evidence="3" type="ORF">KD144_14185</name>
</gene>
<dbReference type="GO" id="GO:0005737">
    <property type="term" value="C:cytoplasm"/>
    <property type="evidence" value="ECO:0007669"/>
    <property type="project" value="TreeGrafter"/>
</dbReference>
<name>A0A941JGS2_NIACI</name>
<dbReference type="AlphaFoldDB" id="A0A941JGS2"/>
<accession>A0A941JGS2</accession>
<dbReference type="PANTHER" id="PTHR48100">
    <property type="entry name" value="BROAD-SPECIFICITY PHOSPHATASE YOR283W-RELATED"/>
    <property type="match status" value="1"/>
</dbReference>
<evidence type="ECO:0000256" key="2">
    <source>
        <dbReference type="PIRSR" id="PIRSR613078-2"/>
    </source>
</evidence>
<evidence type="ECO:0000313" key="3">
    <source>
        <dbReference type="EMBL" id="MBR8670696.1"/>
    </source>
</evidence>
<dbReference type="InterPro" id="IPR029033">
    <property type="entry name" value="His_PPase_superfam"/>
</dbReference>
<proteinExistence type="predicted"/>
<dbReference type="Gene3D" id="3.40.50.1240">
    <property type="entry name" value="Phosphoglycerate mutase-like"/>
    <property type="match status" value="1"/>
</dbReference>
<dbReference type="Pfam" id="PF00300">
    <property type="entry name" value="His_Phos_1"/>
    <property type="match status" value="1"/>
</dbReference>
<organism evidence="3">
    <name type="scientific">Niallia circulans</name>
    <name type="common">Bacillus circulans</name>
    <dbReference type="NCBI Taxonomy" id="1397"/>
    <lineage>
        <taxon>Bacteria</taxon>
        <taxon>Bacillati</taxon>
        <taxon>Bacillota</taxon>
        <taxon>Bacilli</taxon>
        <taxon>Bacillales</taxon>
        <taxon>Bacillaceae</taxon>
        <taxon>Niallia</taxon>
    </lineage>
</organism>
<evidence type="ECO:0000256" key="1">
    <source>
        <dbReference type="PIRSR" id="PIRSR613078-1"/>
    </source>
</evidence>
<dbReference type="RefSeq" id="WP_212119662.1">
    <property type="nucleotide sequence ID" value="NZ_JAGTPX020000016.1"/>
</dbReference>
<feature type="active site" description="Proton donor/acceptor" evidence="1">
    <location>
        <position position="82"/>
    </location>
</feature>
<dbReference type="InterPro" id="IPR013078">
    <property type="entry name" value="His_Pase_superF_clade-1"/>
</dbReference>
<feature type="binding site" evidence="2">
    <location>
        <position position="58"/>
    </location>
    <ligand>
        <name>substrate</name>
    </ligand>
</feature>
<feature type="active site" description="Tele-phosphohistidine intermediate" evidence="1">
    <location>
        <position position="9"/>
    </location>
</feature>
<dbReference type="InterPro" id="IPR001345">
    <property type="entry name" value="PG/BPGM_mutase_AS"/>
</dbReference>
<dbReference type="GO" id="GO:0016791">
    <property type="term" value="F:phosphatase activity"/>
    <property type="evidence" value="ECO:0007669"/>
    <property type="project" value="TreeGrafter"/>
</dbReference>
<feature type="binding site" evidence="2">
    <location>
        <begin position="8"/>
        <end position="15"/>
    </location>
    <ligand>
        <name>substrate</name>
    </ligand>
</feature>
<dbReference type="EMBL" id="JAGTPX010000014">
    <property type="protein sequence ID" value="MBR8670696.1"/>
    <property type="molecule type" value="Genomic_DNA"/>
</dbReference>
<comment type="caution">
    <text evidence="3">The sequence shown here is derived from an EMBL/GenBank/DDBJ whole genome shotgun (WGS) entry which is preliminary data.</text>
</comment>
<dbReference type="PROSITE" id="PS00175">
    <property type="entry name" value="PG_MUTASE"/>
    <property type="match status" value="1"/>
</dbReference>